<dbReference type="Pfam" id="PF25057">
    <property type="entry name" value="CUT_N"/>
    <property type="match status" value="1"/>
</dbReference>
<dbReference type="InterPro" id="IPR057475">
    <property type="entry name" value="CUT_C"/>
</dbReference>
<dbReference type="SMART" id="SM00241">
    <property type="entry name" value="ZP"/>
    <property type="match status" value="1"/>
</dbReference>
<keyword evidence="3" id="KW-1003">Cell membrane</keyword>
<name>A0A0V1CFU5_TRIBR</name>
<protein>
    <submittedName>
        <fullName evidence="10">Cuticlin-1</fullName>
    </submittedName>
</protein>
<reference evidence="10 11" key="1">
    <citation type="submission" date="2015-01" db="EMBL/GenBank/DDBJ databases">
        <title>Evolution of Trichinella species and genotypes.</title>
        <authorList>
            <person name="Korhonen P.K."/>
            <person name="Edoardo P."/>
            <person name="Giuseppe L.R."/>
            <person name="Gasser R.B."/>
        </authorList>
    </citation>
    <scope>NUCLEOTIDE SEQUENCE [LARGE SCALE GENOMIC DNA]</scope>
    <source>
        <strain evidence="10">ISS120</strain>
    </source>
</reference>
<feature type="transmembrane region" description="Helical" evidence="8">
    <location>
        <begin position="434"/>
        <end position="457"/>
    </location>
</feature>
<comment type="caution">
    <text evidence="10">The sequence shown here is derived from an EMBL/GenBank/DDBJ whole genome shotgun (WGS) entry which is preliminary data.</text>
</comment>
<keyword evidence="2" id="KW-0193">Cuticle</keyword>
<evidence type="ECO:0000256" key="5">
    <source>
        <dbReference type="ARBA" id="ARBA00022729"/>
    </source>
</evidence>
<evidence type="ECO:0000259" key="9">
    <source>
        <dbReference type="PROSITE" id="PS51034"/>
    </source>
</evidence>
<dbReference type="OrthoDB" id="6139674at2759"/>
<dbReference type="Proteomes" id="UP000054653">
    <property type="component" value="Unassembled WGS sequence"/>
</dbReference>
<evidence type="ECO:0000313" key="11">
    <source>
        <dbReference type="Proteomes" id="UP000054653"/>
    </source>
</evidence>
<evidence type="ECO:0000256" key="7">
    <source>
        <dbReference type="ARBA" id="ARBA00023136"/>
    </source>
</evidence>
<dbReference type="AlphaFoldDB" id="A0A0V1CFU5"/>
<evidence type="ECO:0000313" key="10">
    <source>
        <dbReference type="EMBL" id="KRY48166.1"/>
    </source>
</evidence>
<organism evidence="10 11">
    <name type="scientific">Trichinella britovi</name>
    <name type="common">Parasitic roundworm</name>
    <dbReference type="NCBI Taxonomy" id="45882"/>
    <lineage>
        <taxon>Eukaryota</taxon>
        <taxon>Metazoa</taxon>
        <taxon>Ecdysozoa</taxon>
        <taxon>Nematoda</taxon>
        <taxon>Enoplea</taxon>
        <taxon>Dorylaimia</taxon>
        <taxon>Trichinellida</taxon>
        <taxon>Trichinellidae</taxon>
        <taxon>Trichinella</taxon>
    </lineage>
</organism>
<keyword evidence="7 8" id="KW-0472">Membrane</keyword>
<dbReference type="PANTHER" id="PTHR22907:SF54">
    <property type="entry name" value="GH04558P"/>
    <property type="match status" value="1"/>
</dbReference>
<keyword evidence="4 8" id="KW-0812">Transmembrane</keyword>
<evidence type="ECO:0000256" key="1">
    <source>
        <dbReference type="ARBA" id="ARBA00004251"/>
    </source>
</evidence>
<dbReference type="InterPro" id="IPR056953">
    <property type="entry name" value="CUT_N"/>
</dbReference>
<gene>
    <name evidence="10" type="primary">cut-1</name>
    <name evidence="10" type="ORF">T03_4825</name>
</gene>
<feature type="domain" description="ZP" evidence="9">
    <location>
        <begin position="67"/>
        <end position="310"/>
    </location>
</feature>
<keyword evidence="5" id="KW-0732">Signal</keyword>
<keyword evidence="6 8" id="KW-1133">Transmembrane helix</keyword>
<dbReference type="OMA" id="NEVINCG"/>
<dbReference type="InterPro" id="IPR042235">
    <property type="entry name" value="ZP-C_dom"/>
</dbReference>
<evidence type="ECO:0000256" key="4">
    <source>
        <dbReference type="ARBA" id="ARBA00022692"/>
    </source>
</evidence>
<dbReference type="EMBL" id="JYDI01000216">
    <property type="protein sequence ID" value="KRY48166.1"/>
    <property type="molecule type" value="Genomic_DNA"/>
</dbReference>
<dbReference type="Pfam" id="PF25301">
    <property type="entry name" value="CUT_C"/>
    <property type="match status" value="1"/>
</dbReference>
<evidence type="ECO:0000256" key="8">
    <source>
        <dbReference type="SAM" id="Phobius"/>
    </source>
</evidence>
<evidence type="ECO:0000256" key="3">
    <source>
        <dbReference type="ARBA" id="ARBA00022475"/>
    </source>
</evidence>
<dbReference type="GO" id="GO:0042302">
    <property type="term" value="F:structural constituent of cuticle"/>
    <property type="evidence" value="ECO:0007669"/>
    <property type="project" value="UniProtKB-KW"/>
</dbReference>
<dbReference type="GO" id="GO:0005886">
    <property type="term" value="C:plasma membrane"/>
    <property type="evidence" value="ECO:0007669"/>
    <property type="project" value="UniProtKB-SubCell"/>
</dbReference>
<proteinExistence type="predicted"/>
<accession>A0A0V1CFU5</accession>
<dbReference type="STRING" id="45882.A0A0V1CFU5"/>
<evidence type="ECO:0000256" key="6">
    <source>
        <dbReference type="ARBA" id="ARBA00022989"/>
    </source>
</evidence>
<dbReference type="PROSITE" id="PS51034">
    <property type="entry name" value="ZP_2"/>
    <property type="match status" value="1"/>
</dbReference>
<dbReference type="PANTHER" id="PTHR22907">
    <property type="entry name" value="GH04558P"/>
    <property type="match status" value="1"/>
</dbReference>
<sequence>MSTFSSILALQLHCCHQGLIRQLLLSVPPFSIANRCLITATLMRAIAEMCNAKWATIDNEVINCGIQCTEDTITVNFVTKNPFHGRLFVKGMSDKVECMQSFDNEASSTTQPTMSFGFGACNMHRSRMIDPQPGMMQSIVVVISFHRTFITKVDRAYMIQCFYMETEKTVTSQLDVSMLTTGQLLDTARMPTCLYEVRRGGADGPIIRFAQVGEPVHHVWSCDSDSHRILVKNCYVDDGQGNQVKIINEQGCAVETVIIGDLTYEPIGNAKAWVDAYVFKFADKPHVFFHCTIQLCNRGDQFCENLTPPRCGGSSASSAGRFDGTGSMETNPYGFIFRQQKQKYKQRRNIHPEVNNNNNNDGDGEKIKNDQSKYFSQEIDLYTPSLTVVDLEDTVAGEEKTENDNFPYFVEDDDHRQPIAAKGKYADVCFTKTAYGVFLLGIVLLCTVLFVSFALLCRQRKLLKANK</sequence>
<evidence type="ECO:0000256" key="2">
    <source>
        <dbReference type="ARBA" id="ARBA00022460"/>
    </source>
</evidence>
<keyword evidence="11" id="KW-1185">Reference proteome</keyword>
<dbReference type="InterPro" id="IPR051962">
    <property type="entry name" value="Cuticlin"/>
</dbReference>
<comment type="subcellular location">
    <subcellularLocation>
        <location evidence="1">Cell membrane</location>
        <topology evidence="1">Single-pass type I membrane protein</topology>
    </subcellularLocation>
</comment>
<dbReference type="Gene3D" id="2.60.40.4100">
    <property type="entry name" value="Zona pellucida, ZP-C domain"/>
    <property type="match status" value="1"/>
</dbReference>
<dbReference type="InterPro" id="IPR001507">
    <property type="entry name" value="ZP_dom"/>
</dbReference>